<protein>
    <submittedName>
        <fullName evidence="1">Uncharacterized protein</fullName>
    </submittedName>
</protein>
<organism evidence="1 2">
    <name type="scientific">Pseudomonas fluorescens</name>
    <dbReference type="NCBI Taxonomy" id="294"/>
    <lineage>
        <taxon>Bacteria</taxon>
        <taxon>Pseudomonadati</taxon>
        <taxon>Pseudomonadota</taxon>
        <taxon>Gammaproteobacteria</taxon>
        <taxon>Pseudomonadales</taxon>
        <taxon>Pseudomonadaceae</taxon>
        <taxon>Pseudomonas</taxon>
    </lineage>
</organism>
<evidence type="ECO:0000313" key="1">
    <source>
        <dbReference type="EMBL" id="ALI10656.1"/>
    </source>
</evidence>
<evidence type="ECO:0000313" key="2">
    <source>
        <dbReference type="Proteomes" id="UP000059425"/>
    </source>
</evidence>
<reference evidence="1 2" key="2">
    <citation type="journal article" date="2018" name="Nature">
        <title>Mutant phenotypes for thousands of bacterial genes of unknown function.</title>
        <authorList>
            <person name="Price M.N."/>
            <person name="Wetmore K.M."/>
            <person name="Waters R.J."/>
            <person name="Callaghan M."/>
            <person name="Ray J."/>
            <person name="Liu H."/>
            <person name="Kuehl J.V."/>
            <person name="Melnyk R.A."/>
            <person name="Lamson J.S."/>
            <person name="Suh Y."/>
            <person name="Carlson H.K."/>
            <person name="Esquivel Z."/>
            <person name="Sadeeshkumar H."/>
            <person name="Chakraborty R."/>
            <person name="Zane G.M."/>
            <person name="Rubin B.E."/>
            <person name="Wall J.D."/>
            <person name="Visel A."/>
            <person name="Bristow J."/>
            <person name="Blow M.J."/>
            <person name="Arkin A.P."/>
            <person name="Deutschbauer A.M."/>
        </authorList>
    </citation>
    <scope>NUCLEOTIDE SEQUENCE [LARGE SCALE GENOMIC DNA]</scope>
    <source>
        <strain evidence="1 2">FW300-N2C3</strain>
    </source>
</reference>
<sequence>MLKDNLLATQAASTGSELARDSGVSVCGDVGCAGAIASKLAPTVFRMMMRFEIHPESPVVASSHSFF</sequence>
<dbReference type="AlphaFoldDB" id="A0A0N9WE39"/>
<proteinExistence type="predicted"/>
<name>A0A0N9WE39_PSEFL</name>
<gene>
    <name evidence="1" type="ORF">AO356_28815</name>
</gene>
<reference evidence="2" key="1">
    <citation type="submission" date="2015-09" db="EMBL/GenBank/DDBJ databases">
        <title>Whole genome sequence of Pseudomonas fluorescens FW300-N2C3.</title>
        <authorList>
            <person name="Ray J."/>
            <person name="Melnyk R."/>
            <person name="Deutschbauer A."/>
        </authorList>
    </citation>
    <scope>NUCLEOTIDE SEQUENCE [LARGE SCALE GENOMIC DNA]</scope>
    <source>
        <strain evidence="2">FW300-N2C3</strain>
    </source>
</reference>
<dbReference type="EMBL" id="CP012831">
    <property type="protein sequence ID" value="ALI10656.1"/>
    <property type="molecule type" value="Genomic_DNA"/>
</dbReference>
<dbReference type="Proteomes" id="UP000059425">
    <property type="component" value="Chromosome"/>
</dbReference>
<accession>A0A0N9WE39</accession>